<gene>
    <name evidence="1" type="ORF">J2S06_000599</name>
</gene>
<dbReference type="EMBL" id="JAUSTR010000001">
    <property type="protein sequence ID" value="MDQ0161529.1"/>
    <property type="molecule type" value="Genomic_DNA"/>
</dbReference>
<sequence>MKDIFNHMNGLKQKIEQNLSHPFLSKHVQKPNIDEDKLLLFYAMFKEANVSEKELEKYVVTAMLVQIALDTHDLVGIVKCHGRKEFVERQLTVLAGDYFSGLYYYILANMNDIKMIQTFAIAIKEINEHKIRLYQSKQDVKKMIENIMTIETALFQRIGEHLQVKTLPKLSQFYLTFKRLCQEKNNYEVGQSSIFQKGIDQMTKNQQESVFSIIIEFCQHYFHEIIRMLETNLKHSSTIKEFIFDRIHTLRFTYERTFNNMVEEG</sequence>
<name>A0ABT9VKM4_9BACI</name>
<dbReference type="Gene3D" id="1.20.120.1450">
    <property type="match status" value="1"/>
</dbReference>
<protein>
    <submittedName>
        <fullName evidence="1">Heptaprenyl diphosphate synthase</fullName>
        <ecNumber evidence="1">2.5.1.30</ecNumber>
    </submittedName>
</protein>
<evidence type="ECO:0000313" key="2">
    <source>
        <dbReference type="Proteomes" id="UP001225646"/>
    </source>
</evidence>
<evidence type="ECO:0000313" key="1">
    <source>
        <dbReference type="EMBL" id="MDQ0161529.1"/>
    </source>
</evidence>
<dbReference type="InterPro" id="IPR009920">
    <property type="entry name" value="HEPPP_synth_su1"/>
</dbReference>
<comment type="caution">
    <text evidence="1">The sequence shown here is derived from an EMBL/GenBank/DDBJ whole genome shotgun (WGS) entry which is preliminary data.</text>
</comment>
<dbReference type="EC" id="2.5.1.30" evidence="1"/>
<organism evidence="1 2">
    <name type="scientific">Aeribacillus alveayuensis</name>
    <dbReference type="NCBI Taxonomy" id="279215"/>
    <lineage>
        <taxon>Bacteria</taxon>
        <taxon>Bacillati</taxon>
        <taxon>Bacillota</taxon>
        <taxon>Bacilli</taxon>
        <taxon>Bacillales</taxon>
        <taxon>Bacillaceae</taxon>
        <taxon>Aeribacillus</taxon>
    </lineage>
</organism>
<dbReference type="RefSeq" id="WP_044749066.1">
    <property type="nucleotide sequence ID" value="NZ_JAUSTR010000001.1"/>
</dbReference>
<dbReference type="GO" id="GO:0000010">
    <property type="term" value="F:heptaprenyl diphosphate synthase activity"/>
    <property type="evidence" value="ECO:0007669"/>
    <property type="project" value="UniProtKB-EC"/>
</dbReference>
<keyword evidence="1" id="KW-0808">Transferase</keyword>
<keyword evidence="2" id="KW-1185">Reference proteome</keyword>
<reference evidence="1 2" key="1">
    <citation type="submission" date="2023-07" db="EMBL/GenBank/DDBJ databases">
        <title>Genomic Encyclopedia of Type Strains, Phase IV (KMG-IV): sequencing the most valuable type-strain genomes for metagenomic binning, comparative biology and taxonomic classification.</title>
        <authorList>
            <person name="Goeker M."/>
        </authorList>
    </citation>
    <scope>NUCLEOTIDE SEQUENCE [LARGE SCALE GENOMIC DNA]</scope>
    <source>
        <strain evidence="1 2">DSM 19092</strain>
    </source>
</reference>
<dbReference type="Pfam" id="PF07307">
    <property type="entry name" value="HEPPP_synt_1"/>
    <property type="match status" value="1"/>
</dbReference>
<dbReference type="Proteomes" id="UP001225646">
    <property type="component" value="Unassembled WGS sequence"/>
</dbReference>
<accession>A0ABT9VKM4</accession>
<proteinExistence type="predicted"/>